<dbReference type="HAMAP" id="MF_01302_B">
    <property type="entry name" value="Ribosomal_uS8_B"/>
    <property type="match status" value="1"/>
</dbReference>
<dbReference type="Proteomes" id="UP000199135">
    <property type="component" value="Unassembled WGS sequence"/>
</dbReference>
<dbReference type="Proteomes" id="UP000199128">
    <property type="component" value="Unassembled WGS sequence"/>
</dbReference>
<dbReference type="Gene3D" id="3.30.1370.30">
    <property type="match status" value="1"/>
</dbReference>
<protein>
    <recommendedName>
        <fullName evidence="6 8">Small ribosomal subunit protein uS8</fullName>
    </recommendedName>
</protein>
<dbReference type="AlphaFoldDB" id="A0A1H9PLZ5"/>
<dbReference type="InterPro" id="IPR000630">
    <property type="entry name" value="Ribosomal_uS8"/>
</dbReference>
<dbReference type="EMBL" id="FNWT01000004">
    <property type="protein sequence ID" value="SEH51719.1"/>
    <property type="molecule type" value="Genomic_DNA"/>
</dbReference>
<dbReference type="Gene3D" id="3.30.1490.10">
    <property type="match status" value="1"/>
</dbReference>
<evidence type="ECO:0000256" key="1">
    <source>
        <dbReference type="ARBA" id="ARBA00006471"/>
    </source>
</evidence>
<comment type="subunit">
    <text evidence="7 8">Part of the 30S ribosomal subunit. Contacts proteins S5 and S12.</text>
</comment>
<organism evidence="11 12">
    <name type="scientific">Parafannyhessea umbonata</name>
    <dbReference type="NCBI Taxonomy" id="604330"/>
    <lineage>
        <taxon>Bacteria</taxon>
        <taxon>Bacillati</taxon>
        <taxon>Actinomycetota</taxon>
        <taxon>Coriobacteriia</taxon>
        <taxon>Coriobacteriales</taxon>
        <taxon>Atopobiaceae</taxon>
        <taxon>Parafannyhessea</taxon>
    </lineage>
</organism>
<dbReference type="Pfam" id="PF00410">
    <property type="entry name" value="Ribosomal_S8"/>
    <property type="match status" value="1"/>
</dbReference>
<evidence type="ECO:0000256" key="9">
    <source>
        <dbReference type="RuleBase" id="RU003660"/>
    </source>
</evidence>
<keyword evidence="4 8" id="KW-0689">Ribosomal protein</keyword>
<dbReference type="GO" id="GO:0019843">
    <property type="term" value="F:rRNA binding"/>
    <property type="evidence" value="ECO:0007669"/>
    <property type="project" value="UniProtKB-UniRule"/>
</dbReference>
<evidence type="ECO:0000313" key="12">
    <source>
        <dbReference type="Proteomes" id="UP000199128"/>
    </source>
</evidence>
<dbReference type="PANTHER" id="PTHR11758">
    <property type="entry name" value="40S RIBOSOMAL PROTEIN S15A"/>
    <property type="match status" value="1"/>
</dbReference>
<reference evidence="11" key="1">
    <citation type="submission" date="2016-10" db="EMBL/GenBank/DDBJ databases">
        <authorList>
            <person name="de Groot N.N."/>
        </authorList>
    </citation>
    <scope>NUCLEOTIDE SEQUENCE [LARGE SCALE GENOMIC DNA]</scope>
    <source>
        <strain evidence="11">KHGC19</strain>
    </source>
</reference>
<dbReference type="EMBL" id="FOGP01000003">
    <property type="protein sequence ID" value="SER49281.1"/>
    <property type="molecule type" value="Genomic_DNA"/>
</dbReference>
<evidence type="ECO:0000313" key="11">
    <source>
        <dbReference type="EMBL" id="SER49281.1"/>
    </source>
</evidence>
<evidence type="ECO:0000256" key="6">
    <source>
        <dbReference type="ARBA" id="ARBA00035258"/>
    </source>
</evidence>
<sequence>MKVTDPIADMLTRIRNANSAGKQEVSMPSSKVLVEIARVICEEGYIESYEVEDTKPQKTLHITLKYGARNAKVIRGIRRISKLGLRIYATKDELPRVMGGLGTAVISTSKGMMCDRDARKLGIGGEVICFVW</sequence>
<dbReference type="GO" id="GO:0005840">
    <property type="term" value="C:ribosome"/>
    <property type="evidence" value="ECO:0007669"/>
    <property type="project" value="UniProtKB-KW"/>
</dbReference>
<name>A0A1H9PLZ5_9ACTN</name>
<evidence type="ECO:0000313" key="13">
    <source>
        <dbReference type="Proteomes" id="UP000199135"/>
    </source>
</evidence>
<gene>
    <name evidence="8" type="primary">rpsH</name>
    <name evidence="11" type="ORF">SAMN05216446_1057</name>
    <name evidence="10" type="ORF">SAMN05216447_104114</name>
</gene>
<accession>A0A1H9PLZ5</accession>
<dbReference type="NCBIfam" id="NF001109">
    <property type="entry name" value="PRK00136.1"/>
    <property type="match status" value="1"/>
</dbReference>
<evidence type="ECO:0000256" key="5">
    <source>
        <dbReference type="ARBA" id="ARBA00023274"/>
    </source>
</evidence>
<keyword evidence="3 8" id="KW-0694">RNA-binding</keyword>
<comment type="similarity">
    <text evidence="1 8 9">Belongs to the universal ribosomal protein uS8 family.</text>
</comment>
<evidence type="ECO:0000256" key="4">
    <source>
        <dbReference type="ARBA" id="ARBA00022980"/>
    </source>
</evidence>
<dbReference type="FunFam" id="3.30.1490.10:FF:000001">
    <property type="entry name" value="30S ribosomal protein S8"/>
    <property type="match status" value="1"/>
</dbReference>
<dbReference type="InterPro" id="IPR047863">
    <property type="entry name" value="Ribosomal_uS8_CS"/>
</dbReference>
<dbReference type="RefSeq" id="WP_078687468.1">
    <property type="nucleotide sequence ID" value="NZ_FNWT01000004.1"/>
</dbReference>
<dbReference type="GO" id="GO:0003735">
    <property type="term" value="F:structural constituent of ribosome"/>
    <property type="evidence" value="ECO:0007669"/>
    <property type="project" value="InterPro"/>
</dbReference>
<keyword evidence="5 8" id="KW-0687">Ribonucleoprotein</keyword>
<evidence type="ECO:0000256" key="2">
    <source>
        <dbReference type="ARBA" id="ARBA00022730"/>
    </source>
</evidence>
<dbReference type="GO" id="GO:0006412">
    <property type="term" value="P:translation"/>
    <property type="evidence" value="ECO:0007669"/>
    <property type="project" value="UniProtKB-UniRule"/>
</dbReference>
<dbReference type="PROSITE" id="PS00053">
    <property type="entry name" value="RIBOSOMAL_S8"/>
    <property type="match status" value="1"/>
</dbReference>
<evidence type="ECO:0000313" key="10">
    <source>
        <dbReference type="EMBL" id="SEH51719.1"/>
    </source>
</evidence>
<evidence type="ECO:0000256" key="8">
    <source>
        <dbReference type="HAMAP-Rule" id="MF_01302"/>
    </source>
</evidence>
<dbReference type="GO" id="GO:0005737">
    <property type="term" value="C:cytoplasm"/>
    <property type="evidence" value="ECO:0007669"/>
    <property type="project" value="UniProtKB-ARBA"/>
</dbReference>
<reference evidence="12 13" key="2">
    <citation type="submission" date="2016-10" db="EMBL/GenBank/DDBJ databases">
        <authorList>
            <person name="Varghese N."/>
            <person name="Submissions S."/>
        </authorList>
    </citation>
    <scope>NUCLEOTIDE SEQUENCE [LARGE SCALE GENOMIC DNA]</scope>
    <source>
        <strain evidence="12">KHGC19</strain>
        <strain evidence="10 13">WCP15</strain>
    </source>
</reference>
<dbReference type="FunFam" id="3.30.1370.30:FF:000002">
    <property type="entry name" value="30S ribosomal protein S8"/>
    <property type="match status" value="1"/>
</dbReference>
<evidence type="ECO:0000256" key="3">
    <source>
        <dbReference type="ARBA" id="ARBA00022884"/>
    </source>
</evidence>
<evidence type="ECO:0000256" key="7">
    <source>
        <dbReference type="ARBA" id="ARBA00046740"/>
    </source>
</evidence>
<dbReference type="GO" id="GO:1990904">
    <property type="term" value="C:ribonucleoprotein complex"/>
    <property type="evidence" value="ECO:0007669"/>
    <property type="project" value="UniProtKB-KW"/>
</dbReference>
<keyword evidence="2 8" id="KW-0699">rRNA-binding</keyword>
<proteinExistence type="inferred from homology"/>
<dbReference type="InterPro" id="IPR035987">
    <property type="entry name" value="Ribosomal_uS8_sf"/>
</dbReference>
<dbReference type="SUPFAM" id="SSF56047">
    <property type="entry name" value="Ribosomal protein S8"/>
    <property type="match status" value="1"/>
</dbReference>
<keyword evidence="13" id="KW-1185">Reference proteome</keyword>
<comment type="function">
    <text evidence="8">One of the primary rRNA binding proteins, it binds directly to 16S rRNA central domain where it helps coordinate assembly of the platform of the 30S subunit.</text>
</comment>